<proteinExistence type="predicted"/>
<dbReference type="AlphaFoldDB" id="A0A1X9LHU4"/>
<dbReference type="InterPro" id="IPR002734">
    <property type="entry name" value="RibDG_C"/>
</dbReference>
<dbReference type="GO" id="GO:0008703">
    <property type="term" value="F:5-amino-6-(5-phosphoribosylamino)uracil reductase activity"/>
    <property type="evidence" value="ECO:0007669"/>
    <property type="project" value="InterPro"/>
</dbReference>
<dbReference type="PANTHER" id="PTHR38011:SF11">
    <property type="entry name" value="2,5-DIAMINO-6-RIBOSYLAMINO-4(3H)-PYRIMIDINONE 5'-PHOSPHATE REDUCTASE"/>
    <property type="match status" value="1"/>
</dbReference>
<dbReference type="GO" id="GO:0009231">
    <property type="term" value="P:riboflavin biosynthetic process"/>
    <property type="evidence" value="ECO:0007669"/>
    <property type="project" value="InterPro"/>
</dbReference>
<dbReference type="Pfam" id="PF01872">
    <property type="entry name" value="RibD_C"/>
    <property type="match status" value="1"/>
</dbReference>
<dbReference type="KEGG" id="cphy:B5808_05735"/>
<gene>
    <name evidence="1" type="ORF">B5808_05735</name>
</gene>
<dbReference type="EMBL" id="CP020715">
    <property type="protein sequence ID" value="ARJ04775.1"/>
    <property type="molecule type" value="Genomic_DNA"/>
</dbReference>
<protein>
    <submittedName>
        <fullName evidence="1">Deaminase</fullName>
    </submittedName>
</protein>
<reference evidence="1 2" key="1">
    <citation type="submission" date="2017-04" db="EMBL/GenBank/DDBJ databases">
        <authorList>
            <person name="Afonso C.L."/>
            <person name="Miller P.J."/>
            <person name="Scott M.A."/>
            <person name="Spackman E."/>
            <person name="Goraichik I."/>
            <person name="Dimitrov K.M."/>
            <person name="Suarez D.L."/>
            <person name="Swayne D.E."/>
        </authorList>
    </citation>
    <scope>NUCLEOTIDE SEQUENCE [LARGE SCALE GENOMIC DNA]</scope>
    <source>
        <strain evidence="2">XA(T)</strain>
    </source>
</reference>
<dbReference type="Proteomes" id="UP000192775">
    <property type="component" value="Chromosome"/>
</dbReference>
<dbReference type="Gene3D" id="3.40.430.10">
    <property type="entry name" value="Dihydrofolate Reductase, subunit A"/>
    <property type="match status" value="1"/>
</dbReference>
<accession>A0A1X9LHU4</accession>
<dbReference type="SUPFAM" id="SSF53597">
    <property type="entry name" value="Dihydrofolate reductase-like"/>
    <property type="match status" value="1"/>
</dbReference>
<dbReference type="InterPro" id="IPR050765">
    <property type="entry name" value="Riboflavin_Biosynth_HTPR"/>
</dbReference>
<dbReference type="PANTHER" id="PTHR38011">
    <property type="entry name" value="DIHYDROFOLATE REDUCTASE FAMILY PROTEIN (AFU_ORTHOLOGUE AFUA_8G06820)"/>
    <property type="match status" value="1"/>
</dbReference>
<dbReference type="InterPro" id="IPR024072">
    <property type="entry name" value="DHFR-like_dom_sf"/>
</dbReference>
<evidence type="ECO:0000313" key="1">
    <source>
        <dbReference type="EMBL" id="ARJ04775.1"/>
    </source>
</evidence>
<name>A0A1X9LHU4_9MICO</name>
<organism evidence="1 2">
    <name type="scientific">Cnuibacter physcomitrellae</name>
    <dbReference type="NCBI Taxonomy" id="1619308"/>
    <lineage>
        <taxon>Bacteria</taxon>
        <taxon>Bacillati</taxon>
        <taxon>Actinomycetota</taxon>
        <taxon>Actinomycetes</taxon>
        <taxon>Micrococcales</taxon>
        <taxon>Microbacteriaceae</taxon>
        <taxon>Cnuibacter</taxon>
    </lineage>
</organism>
<dbReference type="STRING" id="1619308.B5808_05735"/>
<sequence length="208" mass="22179">MRRLVYYVATTIDGFIAEPDRGDPTGRASFPVTDDVVRFIVETYPETLPAAVRAALGIDDPGRSFDTVLEGRGSYEVGLAAGVTDAYPHLRHLVFSSTLSGTPDPAVELVVGDAVERVRELKREPGLDLWLVGGGGLAHSLLPEIDRLVLKVTPAVIGAGVPLFDGPFTPHSFHPTEEIRLPGGVRVVTYDRQAAADPAETVEPAAGE</sequence>
<evidence type="ECO:0000313" key="2">
    <source>
        <dbReference type="Proteomes" id="UP000192775"/>
    </source>
</evidence>
<keyword evidence="2" id="KW-1185">Reference proteome</keyword>
<dbReference type="RefSeq" id="WP_085018913.1">
    <property type="nucleotide sequence ID" value="NZ_BMHD01000002.1"/>
</dbReference>